<dbReference type="EMBL" id="JAVDQK010000033">
    <property type="protein sequence ID" value="MDR6221414.1"/>
    <property type="molecule type" value="Genomic_DNA"/>
</dbReference>
<protein>
    <recommendedName>
        <fullName evidence="4">Proteinase inhibitor I42 chagasin domain-containing protein</fullName>
    </recommendedName>
</protein>
<evidence type="ECO:0000313" key="2">
    <source>
        <dbReference type="EMBL" id="MDR6221414.1"/>
    </source>
</evidence>
<accession>A0AAE3XI91</accession>
<feature type="chain" id="PRO_5042107416" description="Proteinase inhibitor I42 chagasin domain-containing protein" evidence="1">
    <location>
        <begin position="22"/>
        <end position="157"/>
    </location>
</feature>
<proteinExistence type="predicted"/>
<gene>
    <name evidence="2" type="ORF">J2Y00_005050</name>
</gene>
<reference evidence="2" key="1">
    <citation type="submission" date="2023-07" db="EMBL/GenBank/DDBJ databases">
        <title>Sorghum-associated microbial communities from plants grown in Nebraska, USA.</title>
        <authorList>
            <person name="Schachtman D."/>
        </authorList>
    </citation>
    <scope>NUCLEOTIDE SEQUENCE</scope>
    <source>
        <strain evidence="2">BE330</strain>
    </source>
</reference>
<name>A0AAE3XI91_9DEIO</name>
<organism evidence="2 3">
    <name type="scientific">Deinococcus soli</name>
    <name type="common">ex Cha et al. 2016</name>
    <dbReference type="NCBI Taxonomy" id="1309411"/>
    <lineage>
        <taxon>Bacteria</taxon>
        <taxon>Thermotogati</taxon>
        <taxon>Deinococcota</taxon>
        <taxon>Deinococci</taxon>
        <taxon>Deinococcales</taxon>
        <taxon>Deinococcaceae</taxon>
        <taxon>Deinococcus</taxon>
    </lineage>
</organism>
<comment type="caution">
    <text evidence="2">The sequence shown here is derived from an EMBL/GenBank/DDBJ whole genome shotgun (WGS) entry which is preliminary data.</text>
</comment>
<sequence length="157" mass="16630">MKLLLSSATLLALGAAAPAQPTGLSAELILPAALPRTAALPVSFVLRNDRATPFEGGVSECSVNYRLLDRTTGRQLWQFRTPGMACKTVLGPQVRLLPQSAGEVYRQTLYVGASATQAPARLKPGAYTLIGSLEITGKTPAFKALTLTTRPAHFDVP</sequence>
<evidence type="ECO:0000313" key="3">
    <source>
        <dbReference type="Proteomes" id="UP001185331"/>
    </source>
</evidence>
<feature type="signal peptide" evidence="1">
    <location>
        <begin position="1"/>
        <end position="21"/>
    </location>
</feature>
<evidence type="ECO:0000256" key="1">
    <source>
        <dbReference type="SAM" id="SignalP"/>
    </source>
</evidence>
<dbReference type="Proteomes" id="UP001185331">
    <property type="component" value="Unassembled WGS sequence"/>
</dbReference>
<evidence type="ECO:0008006" key="4">
    <source>
        <dbReference type="Google" id="ProtNLM"/>
    </source>
</evidence>
<keyword evidence="1" id="KW-0732">Signal</keyword>
<dbReference type="AlphaFoldDB" id="A0AAE3XI91"/>
<dbReference type="RefSeq" id="WP_309859442.1">
    <property type="nucleotide sequence ID" value="NZ_JAVDQJ010000033.1"/>
</dbReference>